<dbReference type="KEGG" id="sbf:JCM31447_31880"/>
<name>A0A4P2VR45_FLUSA</name>
<dbReference type="Proteomes" id="UP000291236">
    <property type="component" value="Plasmid 68K"/>
</dbReference>
<keyword evidence="3" id="KW-1185">Reference proteome</keyword>
<geneLocation type="plasmid" evidence="2 3">
    <name>68K</name>
</geneLocation>
<gene>
    <name evidence="2" type="ORF">JCM31447_31880</name>
</gene>
<organism evidence="2 3">
    <name type="scientific">Fluviispira sanaruensis</name>
    <dbReference type="NCBI Taxonomy" id="2493639"/>
    <lineage>
        <taxon>Bacteria</taxon>
        <taxon>Pseudomonadati</taxon>
        <taxon>Bdellovibrionota</taxon>
        <taxon>Oligoflexia</taxon>
        <taxon>Silvanigrellales</taxon>
        <taxon>Silvanigrellaceae</taxon>
        <taxon>Fluviispira</taxon>
    </lineage>
</organism>
<keyword evidence="2" id="KW-0614">Plasmid</keyword>
<dbReference type="Gene3D" id="3.40.50.300">
    <property type="entry name" value="P-loop containing nucleotide triphosphate hydrolases"/>
    <property type="match status" value="1"/>
</dbReference>
<evidence type="ECO:0000313" key="3">
    <source>
        <dbReference type="Proteomes" id="UP000291236"/>
    </source>
</evidence>
<accession>A0A4P2VR45</accession>
<evidence type="ECO:0000313" key="2">
    <source>
        <dbReference type="EMBL" id="BBH54714.1"/>
    </source>
</evidence>
<keyword evidence="1" id="KW-0472">Membrane</keyword>
<dbReference type="Gene3D" id="1.10.8.730">
    <property type="match status" value="1"/>
</dbReference>
<evidence type="ECO:0000256" key="1">
    <source>
        <dbReference type="SAM" id="Phobius"/>
    </source>
</evidence>
<feature type="transmembrane region" description="Helical" evidence="1">
    <location>
        <begin position="24"/>
        <end position="42"/>
    </location>
</feature>
<proteinExistence type="predicted"/>
<feature type="transmembrane region" description="Helical" evidence="1">
    <location>
        <begin position="49"/>
        <end position="69"/>
    </location>
</feature>
<dbReference type="RefSeq" id="WP_130613251.1">
    <property type="nucleotide sequence ID" value="NZ_AP019370.1"/>
</dbReference>
<dbReference type="InterPro" id="IPR027417">
    <property type="entry name" value="P-loop_NTPase"/>
</dbReference>
<dbReference type="GeneID" id="39493292"/>
<dbReference type="AlphaFoldDB" id="A0A4P2VR45"/>
<keyword evidence="1" id="KW-0812">Transmembrane</keyword>
<dbReference type="OrthoDB" id="9815647at2"/>
<sequence>MSNKIISSFEKNQPKTFLSFKVKSFTYAIFGVFLGFFIGRILGEIIPPLAILTPIILGLFSFAFSEWFYGGKYANEKRENIIGTFFKQFSIKKVRMSEEKQSTLYAEYKSKKDNNSLFDMEGNEIIGFEILRGDDKEFELVFQSLVENILKTLPAHDQVQFVRVNKDFEDENLFKGREILLEKRVKSQRYFIFFSIYYGVNQQFKQECIERLEEIGVQLNRKEMSNYCQFVFAPNNHPKNTEEPIYPLTYFFGDKVVHAYNGDLIHGASSLASIPRYVSPDFKEFYRPIDKVDSVLCIGFRSRNSAISVLKDALGVLRNEKLEDKKSNVKKIESFEQQMIDKDEGRNVNLCMSLNIIAFGHKEDVNKALTDLERRAEEFPEFDFRPIFCRENAFIREALFSVLPGNRSYNKNRNQNIYSSLEASYYIPFPVMKHDISDKRAFNFRTEENTIWSFPYYKPMATLIAGLPGSGKSLIAGRLFNHHIEMGRQGYRASGFILDLGDSFLFLEDGLADFTFKLSYDNSILKYRPLEIHPLNLFKPFGDRIKYAKKFICQIMGFDPDEPKSQSASDGEIIIAALREFYTKNLNRMSEFKEILEEKLPEFFERISNKELKKANWDEYKARLNNFCKGGLNGEIFDPEKVKYTEKDLENIRFLYACKNTQSKEDKALISAFASLVLEFGNLLEEKFKSGGENEPSNFFYCIDEMQWWRDFIPHSWLRERASQNRKFGASLWLLTQDACDLLIPKIVLEEDRMASEYSLLEAMQRVFFFTLPQNLKVLSVLAREPLTEMGSAIPRGRIESMHKIAKNIQFSIKQSSKNIKSSKFTKGTDRLVGYCDQHLNMFALCADYEKEFLWASTTHDGGRSIRKKALKYSELPFFEVCKKLANWEGSIPENQVSNNFEIDILKTAFQLDNITI</sequence>
<reference evidence="2 3" key="1">
    <citation type="submission" date="2018-12" db="EMBL/GenBank/DDBJ databases">
        <title>Rubrispira sanarue gen. nov., sp., nov., a member of the order Silvanigrellales, isolated from a brackish lake in Hamamatsu Japan.</title>
        <authorList>
            <person name="Maejima Y."/>
            <person name="Iino T."/>
            <person name="Muraguchi Y."/>
            <person name="Fukuda K."/>
            <person name="Nojiri H."/>
            <person name="Ohkuma M."/>
            <person name="Moriuchi R."/>
            <person name="Dohra H."/>
            <person name="Kimbara K."/>
            <person name="Shintani M."/>
        </authorList>
    </citation>
    <scope>NUCLEOTIDE SEQUENCE [LARGE SCALE GENOMIC DNA]</scope>
    <source>
        <strain evidence="2 3">RF1110005</strain>
        <plasmid evidence="2 3">68K</plasmid>
    </source>
</reference>
<keyword evidence="1" id="KW-1133">Transmembrane helix</keyword>
<protein>
    <submittedName>
        <fullName evidence="2">Uncharacterized protein</fullName>
    </submittedName>
</protein>
<dbReference type="EMBL" id="AP019370">
    <property type="protein sequence ID" value="BBH54714.1"/>
    <property type="molecule type" value="Genomic_DNA"/>
</dbReference>
<dbReference type="SUPFAM" id="SSF52540">
    <property type="entry name" value="P-loop containing nucleoside triphosphate hydrolases"/>
    <property type="match status" value="1"/>
</dbReference>